<evidence type="ECO:0000256" key="1">
    <source>
        <dbReference type="ARBA" id="ARBA00009183"/>
    </source>
</evidence>
<keyword evidence="4 5" id="KW-0560">Oxidoreductase</keyword>
<evidence type="ECO:0000256" key="2">
    <source>
        <dbReference type="ARBA" id="ARBA00022630"/>
    </source>
</evidence>
<dbReference type="EC" id="1.-.-.-" evidence="5"/>
<accession>A0A8J5I9C8</accession>
<comment type="caution">
    <text evidence="7">The sequence shown here is derived from an EMBL/GenBank/DDBJ whole genome shotgun (WGS) entry which is preliminary data.</text>
</comment>
<sequence>MREEVVLIVGAGQSGLATAACLTELSVPCLILERDGCIASLWRQRCYDRVKLHLAKEYSHLPHSAHPPEAPTFLPKNDFVRYLDDYAERFRLRVALSREVVSAEYHEASGRWLVTARNTEENGGGAEELYAARYLVVASGENADPAMPEIPGLAEFRGSMVHSSRYRTGRDYEGKAVLVVGGGNSGMEIALDVANGGAHTTCVVVRSQLHIVPRAIWFVAMRLMKYLPMWLVDHLILLACYFIYGNLAKYGLHRPSIGPMYMKKHTPIYPVVDVGTVSKIKSGAVQVVPSIKSIDGHNVTFTDGKIQNFDAVILATGYRSSVKKWLKGDDFLIGEDGMSKQKYPNHWKGKNKLYCAGLVRMGILGSGEDAQKIANDIADDYRNI</sequence>
<evidence type="ECO:0000313" key="8">
    <source>
        <dbReference type="Proteomes" id="UP000734854"/>
    </source>
</evidence>
<gene>
    <name evidence="7" type="ORF">ZIOFF_003371</name>
</gene>
<organism evidence="7 8">
    <name type="scientific">Zingiber officinale</name>
    <name type="common">Ginger</name>
    <name type="synonym">Amomum zingiber</name>
    <dbReference type="NCBI Taxonomy" id="94328"/>
    <lineage>
        <taxon>Eukaryota</taxon>
        <taxon>Viridiplantae</taxon>
        <taxon>Streptophyta</taxon>
        <taxon>Embryophyta</taxon>
        <taxon>Tracheophyta</taxon>
        <taxon>Spermatophyta</taxon>
        <taxon>Magnoliopsida</taxon>
        <taxon>Liliopsida</taxon>
        <taxon>Zingiberales</taxon>
        <taxon>Zingiberaceae</taxon>
        <taxon>Zingiber</taxon>
    </lineage>
</organism>
<name>A0A8J5I9C8_ZINOF</name>
<dbReference type="OrthoDB" id="66881at2759"/>
<keyword evidence="2 5" id="KW-0285">Flavoprotein</keyword>
<dbReference type="PROSITE" id="PS51257">
    <property type="entry name" value="PROKAR_LIPOPROTEIN"/>
    <property type="match status" value="1"/>
</dbReference>
<keyword evidence="6" id="KW-0812">Transmembrane</keyword>
<dbReference type="InterPro" id="IPR020946">
    <property type="entry name" value="Flavin_mOase-like"/>
</dbReference>
<dbReference type="GO" id="GO:0004499">
    <property type="term" value="F:N,N-dimethylaniline monooxygenase activity"/>
    <property type="evidence" value="ECO:0007669"/>
    <property type="project" value="InterPro"/>
</dbReference>
<keyword evidence="5" id="KW-0503">Monooxygenase</keyword>
<dbReference type="GO" id="GO:0050660">
    <property type="term" value="F:flavin adenine dinucleotide binding"/>
    <property type="evidence" value="ECO:0007669"/>
    <property type="project" value="InterPro"/>
</dbReference>
<comment type="cofactor">
    <cofactor evidence="5">
        <name>FAD</name>
        <dbReference type="ChEBI" id="CHEBI:57692"/>
    </cofactor>
</comment>
<dbReference type="EMBL" id="JACMSC010000001">
    <property type="protein sequence ID" value="KAG6538258.1"/>
    <property type="molecule type" value="Genomic_DNA"/>
</dbReference>
<evidence type="ECO:0000256" key="4">
    <source>
        <dbReference type="ARBA" id="ARBA00023002"/>
    </source>
</evidence>
<dbReference type="InterPro" id="IPR000960">
    <property type="entry name" value="Flavin_mOase"/>
</dbReference>
<dbReference type="Pfam" id="PF00743">
    <property type="entry name" value="FMO-like"/>
    <property type="match status" value="1"/>
</dbReference>
<keyword evidence="6" id="KW-1133">Transmembrane helix</keyword>
<keyword evidence="3 5" id="KW-0274">FAD</keyword>
<evidence type="ECO:0000256" key="6">
    <source>
        <dbReference type="SAM" id="Phobius"/>
    </source>
</evidence>
<keyword evidence="6" id="KW-0472">Membrane</keyword>
<reference evidence="7 8" key="1">
    <citation type="submission" date="2020-08" db="EMBL/GenBank/DDBJ databases">
        <title>Plant Genome Project.</title>
        <authorList>
            <person name="Zhang R.-G."/>
        </authorList>
    </citation>
    <scope>NUCLEOTIDE SEQUENCE [LARGE SCALE GENOMIC DNA]</scope>
    <source>
        <tissue evidence="7">Rhizome</tissue>
    </source>
</reference>
<dbReference type="Proteomes" id="UP000734854">
    <property type="component" value="Unassembled WGS sequence"/>
</dbReference>
<keyword evidence="8" id="KW-1185">Reference proteome</keyword>
<dbReference type="PIRSF" id="PIRSF000332">
    <property type="entry name" value="FMO"/>
    <property type="match status" value="1"/>
</dbReference>
<dbReference type="PANTHER" id="PTHR43539">
    <property type="entry name" value="FLAVIN-BINDING MONOOXYGENASE-LIKE PROTEIN (AFU_ORTHOLOGUE AFUA_4G09220)"/>
    <property type="match status" value="1"/>
</dbReference>
<evidence type="ECO:0000256" key="3">
    <source>
        <dbReference type="ARBA" id="ARBA00022827"/>
    </source>
</evidence>
<comment type="similarity">
    <text evidence="1 5">Belongs to the FMO family.</text>
</comment>
<feature type="transmembrane region" description="Helical" evidence="6">
    <location>
        <begin position="226"/>
        <end position="244"/>
    </location>
</feature>
<proteinExistence type="inferred from homology"/>
<evidence type="ECO:0000313" key="7">
    <source>
        <dbReference type="EMBL" id="KAG6538258.1"/>
    </source>
</evidence>
<evidence type="ECO:0000256" key="5">
    <source>
        <dbReference type="RuleBase" id="RU361177"/>
    </source>
</evidence>
<dbReference type="InterPro" id="IPR050982">
    <property type="entry name" value="Auxin_biosynth/cation_transpt"/>
</dbReference>
<dbReference type="AlphaFoldDB" id="A0A8J5I9C8"/>
<protein>
    <recommendedName>
        <fullName evidence="5">Flavin-containing monooxygenase</fullName>
        <ecNumber evidence="5">1.-.-.-</ecNumber>
    </recommendedName>
</protein>
<dbReference type="GO" id="GO:0050661">
    <property type="term" value="F:NADP binding"/>
    <property type="evidence" value="ECO:0007669"/>
    <property type="project" value="InterPro"/>
</dbReference>
<dbReference type="PANTHER" id="PTHR43539:SF42">
    <property type="entry name" value="OS01G0273800 PROTEIN"/>
    <property type="match status" value="1"/>
</dbReference>